<reference evidence="2 3" key="1">
    <citation type="submission" date="2023-04" db="EMBL/GenBank/DDBJ databases">
        <title>A novel bacteria isolated from coastal sediment.</title>
        <authorList>
            <person name="Liu X.-J."/>
            <person name="Du Z.-J."/>
        </authorList>
    </citation>
    <scope>NUCLEOTIDE SEQUENCE [LARGE SCALE GENOMIC DNA]</scope>
    <source>
        <strain evidence="2 3">SDUM461004</strain>
    </source>
</reference>
<name>A0ABU1AGL9_9BACT</name>
<evidence type="ECO:0000313" key="2">
    <source>
        <dbReference type="EMBL" id="MDQ8193837.1"/>
    </source>
</evidence>
<evidence type="ECO:0000313" key="3">
    <source>
        <dbReference type="Proteomes" id="UP001243717"/>
    </source>
</evidence>
<evidence type="ECO:0000259" key="1">
    <source>
        <dbReference type="Pfam" id="PF03886"/>
    </source>
</evidence>
<feature type="domain" description="ABC-type transport auxiliary lipoprotein component" evidence="1">
    <location>
        <begin position="31"/>
        <end position="188"/>
    </location>
</feature>
<keyword evidence="3" id="KW-1185">Reference proteome</keyword>
<proteinExistence type="predicted"/>
<organism evidence="2 3">
    <name type="scientific">Thalassobacterium sedimentorum</name>
    <dbReference type="NCBI Taxonomy" id="3041258"/>
    <lineage>
        <taxon>Bacteria</taxon>
        <taxon>Pseudomonadati</taxon>
        <taxon>Verrucomicrobiota</taxon>
        <taxon>Opitutia</taxon>
        <taxon>Puniceicoccales</taxon>
        <taxon>Coraliomargaritaceae</taxon>
        <taxon>Thalassobacterium</taxon>
    </lineage>
</organism>
<comment type="caution">
    <text evidence="2">The sequence shown here is derived from an EMBL/GenBank/DDBJ whole genome shotgun (WGS) entry which is preliminary data.</text>
</comment>
<keyword evidence="2" id="KW-0449">Lipoprotein</keyword>
<protein>
    <submittedName>
        <fullName evidence="2">ABC-type transport auxiliary lipoprotein family protein</fullName>
    </submittedName>
</protein>
<dbReference type="PROSITE" id="PS51257">
    <property type="entry name" value="PROKAR_LIPOPROTEIN"/>
    <property type="match status" value="1"/>
</dbReference>
<sequence>MKISLLISLTLAILLTGCVNLKPKPDRTQVFTLAANVDAVADIAGKPECYVGRVELPGFLEGPRIYYRSTHGELSSVAGARWAEDLRDALPRAIAMHLQATSLAHVRAYYPWANTASEAATISVQFERLSANAGGQIEVIAQWQIEQLDGSRVQGRFMAPGLMWDQHDVSEYVANLDAALAQLSQEIAEKL</sequence>
<gene>
    <name evidence="2" type="ORF">QEH59_05345</name>
</gene>
<dbReference type="InterPro" id="IPR005586">
    <property type="entry name" value="ABC_trans_aux"/>
</dbReference>
<dbReference type="Pfam" id="PF03886">
    <property type="entry name" value="ABC_trans_aux"/>
    <property type="match status" value="1"/>
</dbReference>
<dbReference type="Gene3D" id="3.40.50.10610">
    <property type="entry name" value="ABC-type transport auxiliary lipoprotein component"/>
    <property type="match status" value="1"/>
</dbReference>
<dbReference type="Proteomes" id="UP001243717">
    <property type="component" value="Unassembled WGS sequence"/>
</dbReference>
<dbReference type="SUPFAM" id="SSF159594">
    <property type="entry name" value="XCC0632-like"/>
    <property type="match status" value="1"/>
</dbReference>
<dbReference type="RefSeq" id="WP_308984324.1">
    <property type="nucleotide sequence ID" value="NZ_JARXIC010000006.1"/>
</dbReference>
<dbReference type="EMBL" id="JARXIC010000006">
    <property type="protein sequence ID" value="MDQ8193837.1"/>
    <property type="molecule type" value="Genomic_DNA"/>
</dbReference>
<accession>A0ABU1AGL9</accession>